<dbReference type="AlphaFoldDB" id="A0A8H5N9W1"/>
<dbReference type="Pfam" id="PF12697">
    <property type="entry name" value="Abhydrolase_6"/>
    <property type="match status" value="1"/>
</dbReference>
<gene>
    <name evidence="2" type="ORF">FMEXI_479</name>
</gene>
<dbReference type="Proteomes" id="UP000522262">
    <property type="component" value="Unassembled WGS sequence"/>
</dbReference>
<dbReference type="Gene3D" id="3.40.50.720">
    <property type="entry name" value="NAD(P)-binding Rossmann-like Domain"/>
    <property type="match status" value="1"/>
</dbReference>
<sequence length="792" mass="85678">MSVYNVKGKNAIVTGAGSGICLAFAQHLLENGCSVVIADLKLRPEAEDLVNKWATTEGDKPTVHFHKTDVSDWAQLSSLWDAALEKLGQIDIVCNGAGIYEPPSSTFWNPPGISSQSEDKADGSPGVYKTFAVNALGPIRLAQIAMDYWLQNRNVQGNLLWVASCGGYLHSLQTPLYFASKAAIVSFVKSLSTVHKRFGIRNAAVCPGAVHTPIFHPEYCRDRMPPETLGLTAEQCANVMFQVLTEEKYGDGNIVETMLIGNRESNSVNVREVPMEALYPTVVAEGSHDGLYEGEEKLAKQLAEKGMRELSFLGATGAQSLAPALPFSTGFNSSFSLSPAQIKEANLSETVASSVNTVVNFHQSSLANGGPKQDDFYNLPDRPANLRPGQVLKVQEVTNPAPFSIAPGSSLSRILYTTRNFNGTIIPASAYILWPFLPRQFNSNSDGKAPAVLWAHGTSGFFIDSAPSAHRGLYYENVVPLAFAQEGYAVVAPDYAGLGVDKSWGRTDIPHQYFVTPAGAQDTLFAMEAALEAFRNRLSGKFAIVGHSQGGGIAWGAAKALAKGKDTSGSTAFVELLKDYVGTISIAPVTKPLSTPRLFSSYSASIALSSIFHDFKPSQWLTPLGVARQRLMKQIGGSVAAGQQLFFTEPQSALEKPNWYNSSYHAATFDKLGAVGDKPFAGPLLVIQGSEDFFIAASTTNETVTRTANSYPHNSLSYVYVDKFGHTPIISGVRSLWMAWLEDRFQGKKQKKGLGRTYVNGWLGDDKHFLGSNGYLQWSGAPEYTYQNPGAV</sequence>
<dbReference type="SUPFAM" id="SSF51735">
    <property type="entry name" value="NAD(P)-binding Rossmann-fold domains"/>
    <property type="match status" value="1"/>
</dbReference>
<dbReference type="PANTHER" id="PTHR34853">
    <property type="match status" value="1"/>
</dbReference>
<dbReference type="Pfam" id="PF00106">
    <property type="entry name" value="adh_short"/>
    <property type="match status" value="1"/>
</dbReference>
<dbReference type="InterPro" id="IPR036291">
    <property type="entry name" value="NAD(P)-bd_dom_sf"/>
</dbReference>
<organism evidence="2 3">
    <name type="scientific">Fusarium mexicanum</name>
    <dbReference type="NCBI Taxonomy" id="751941"/>
    <lineage>
        <taxon>Eukaryota</taxon>
        <taxon>Fungi</taxon>
        <taxon>Dikarya</taxon>
        <taxon>Ascomycota</taxon>
        <taxon>Pezizomycotina</taxon>
        <taxon>Sordariomycetes</taxon>
        <taxon>Hypocreomycetidae</taxon>
        <taxon>Hypocreales</taxon>
        <taxon>Nectriaceae</taxon>
        <taxon>Fusarium</taxon>
        <taxon>Fusarium fujikuroi species complex</taxon>
    </lineage>
</organism>
<evidence type="ECO:0000313" key="3">
    <source>
        <dbReference type="Proteomes" id="UP000522262"/>
    </source>
</evidence>
<dbReference type="InterPro" id="IPR000073">
    <property type="entry name" value="AB_hydrolase_1"/>
</dbReference>
<evidence type="ECO:0000313" key="2">
    <source>
        <dbReference type="EMBL" id="KAF5558112.1"/>
    </source>
</evidence>
<dbReference type="PRINTS" id="PR00080">
    <property type="entry name" value="SDRFAMILY"/>
</dbReference>
<feature type="domain" description="AB hydrolase-1" evidence="1">
    <location>
        <begin position="452"/>
        <end position="633"/>
    </location>
</feature>
<dbReference type="PRINTS" id="PR00081">
    <property type="entry name" value="GDHRDH"/>
</dbReference>
<dbReference type="GO" id="GO:0016042">
    <property type="term" value="P:lipid catabolic process"/>
    <property type="evidence" value="ECO:0007669"/>
    <property type="project" value="InterPro"/>
</dbReference>
<reference evidence="2 3" key="1">
    <citation type="submission" date="2020-05" db="EMBL/GenBank/DDBJ databases">
        <title>Identification and distribution of gene clusters putatively required for synthesis of sphingolipid metabolism inhibitors in phylogenetically diverse species of the filamentous fungus Fusarium.</title>
        <authorList>
            <person name="Kim H.-S."/>
            <person name="Busman M."/>
            <person name="Brown D.W."/>
            <person name="Divon H."/>
            <person name="Uhlig S."/>
            <person name="Proctor R.H."/>
        </authorList>
    </citation>
    <scope>NUCLEOTIDE SEQUENCE [LARGE SCALE GENOMIC DNA]</scope>
    <source>
        <strain evidence="2 3">NRRL 53147</strain>
    </source>
</reference>
<dbReference type="EMBL" id="JAAOAM010000012">
    <property type="protein sequence ID" value="KAF5558112.1"/>
    <property type="molecule type" value="Genomic_DNA"/>
</dbReference>
<dbReference type="GO" id="GO:0004806">
    <property type="term" value="F:triacylglycerol lipase activity"/>
    <property type="evidence" value="ECO:0007669"/>
    <property type="project" value="InterPro"/>
</dbReference>
<dbReference type="PANTHER" id="PTHR34853:SF1">
    <property type="entry name" value="LIPASE 5"/>
    <property type="match status" value="1"/>
</dbReference>
<evidence type="ECO:0000259" key="1">
    <source>
        <dbReference type="Pfam" id="PF12697"/>
    </source>
</evidence>
<keyword evidence="3" id="KW-1185">Reference proteome</keyword>
<dbReference type="Gene3D" id="3.40.50.1820">
    <property type="entry name" value="alpha/beta hydrolase"/>
    <property type="match status" value="1"/>
</dbReference>
<comment type="caution">
    <text evidence="2">The sequence shown here is derived from an EMBL/GenBank/DDBJ whole genome shotgun (WGS) entry which is preliminary data.</text>
</comment>
<dbReference type="InterPro" id="IPR002347">
    <property type="entry name" value="SDR_fam"/>
</dbReference>
<name>A0A8H5N9W1_9HYPO</name>
<dbReference type="SUPFAM" id="SSF53474">
    <property type="entry name" value="alpha/beta-Hydrolases"/>
    <property type="match status" value="1"/>
</dbReference>
<proteinExistence type="predicted"/>
<protein>
    <submittedName>
        <fullName evidence="2">Secretory lipase</fullName>
    </submittedName>
</protein>
<dbReference type="InterPro" id="IPR029058">
    <property type="entry name" value="AB_hydrolase_fold"/>
</dbReference>
<accession>A0A8H5N9W1</accession>
<dbReference type="InterPro" id="IPR005152">
    <property type="entry name" value="Lipase_secreted"/>
</dbReference>